<organism evidence="1 2">
    <name type="scientific">Zobellella aerophila</name>
    <dbReference type="NCBI Taxonomy" id="870480"/>
    <lineage>
        <taxon>Bacteria</taxon>
        <taxon>Pseudomonadati</taxon>
        <taxon>Pseudomonadota</taxon>
        <taxon>Gammaproteobacteria</taxon>
        <taxon>Aeromonadales</taxon>
        <taxon>Aeromonadaceae</taxon>
        <taxon>Zobellella</taxon>
    </lineage>
</organism>
<dbReference type="Gene3D" id="1.20.120.330">
    <property type="entry name" value="Nucleotidyltransferases domain 2"/>
    <property type="match status" value="1"/>
</dbReference>
<keyword evidence="2" id="KW-1185">Reference proteome</keyword>
<dbReference type="PANTHER" id="PTHR37941:SF1">
    <property type="entry name" value="FUMARASE E-RELATED"/>
    <property type="match status" value="1"/>
</dbReference>
<dbReference type="InterPro" id="IPR038026">
    <property type="entry name" value="MtlR-like_sf"/>
</dbReference>
<dbReference type="RefSeq" id="WP_344957087.1">
    <property type="nucleotide sequence ID" value="NZ_BAABCX010000002.1"/>
</dbReference>
<dbReference type="InterPro" id="IPR007761">
    <property type="entry name" value="MtlR-like"/>
</dbReference>
<evidence type="ECO:0000313" key="1">
    <source>
        <dbReference type="EMBL" id="GAA3538693.1"/>
    </source>
</evidence>
<dbReference type="Pfam" id="PF05068">
    <property type="entry name" value="MtlR"/>
    <property type="match status" value="1"/>
</dbReference>
<dbReference type="PANTHER" id="PTHR37941">
    <property type="entry name" value="FUMARASE E-RELATED"/>
    <property type="match status" value="1"/>
</dbReference>
<reference evidence="2" key="1">
    <citation type="journal article" date="2019" name="Int. J. Syst. Evol. Microbiol.">
        <title>The Global Catalogue of Microorganisms (GCM) 10K type strain sequencing project: providing services to taxonomists for standard genome sequencing and annotation.</title>
        <authorList>
            <consortium name="The Broad Institute Genomics Platform"/>
            <consortium name="The Broad Institute Genome Sequencing Center for Infectious Disease"/>
            <person name="Wu L."/>
            <person name="Ma J."/>
        </authorList>
    </citation>
    <scope>NUCLEOTIDE SEQUENCE [LARGE SCALE GENOMIC DNA]</scope>
    <source>
        <strain evidence="2">JCM 17110</strain>
    </source>
</reference>
<gene>
    <name evidence="1" type="ORF">GCM10022394_17940</name>
</gene>
<sequence>MINHKQEAEIFEHLNRAPSARGFIIAMVDVFDNMLDQLIQKVFRKDDYAVKFAVEPLLGSMGPLADLNVRLKLIYGLGVIAQPLYQDIEQLIKLRDFLNRQGNEYRMIDPEITESLKSLHMVANMEVQPFAMPAPVADLDPSLYQMQLVRQEQVIRSALILAVADACNEMMRSNPLLAGG</sequence>
<comment type="caution">
    <text evidence="1">The sequence shown here is derived from an EMBL/GenBank/DDBJ whole genome shotgun (WGS) entry which is preliminary data.</text>
</comment>
<accession>A0ABP6VNF4</accession>
<proteinExistence type="predicted"/>
<dbReference type="SUPFAM" id="SSF158668">
    <property type="entry name" value="MtlR-like"/>
    <property type="match status" value="1"/>
</dbReference>
<dbReference type="EMBL" id="BAABCX010000002">
    <property type="protein sequence ID" value="GAA3538693.1"/>
    <property type="molecule type" value="Genomic_DNA"/>
</dbReference>
<dbReference type="NCBIfam" id="NF008234">
    <property type="entry name" value="PRK11001.1"/>
    <property type="match status" value="1"/>
</dbReference>
<name>A0ABP6VNF4_9GAMM</name>
<dbReference type="Proteomes" id="UP001500795">
    <property type="component" value="Unassembled WGS sequence"/>
</dbReference>
<protein>
    <submittedName>
        <fullName evidence="1">MltR family transcriptional regulator</fullName>
    </submittedName>
</protein>
<evidence type="ECO:0000313" key="2">
    <source>
        <dbReference type="Proteomes" id="UP001500795"/>
    </source>
</evidence>